<reference evidence="3" key="1">
    <citation type="submission" date="2021-01" db="EMBL/GenBank/DDBJ databases">
        <authorList>
            <person name="Corre E."/>
            <person name="Pelletier E."/>
            <person name="Niang G."/>
            <person name="Scheremetjew M."/>
            <person name="Finn R."/>
            <person name="Kale V."/>
            <person name="Holt S."/>
            <person name="Cochrane G."/>
            <person name="Meng A."/>
            <person name="Brown T."/>
            <person name="Cohen L."/>
        </authorList>
    </citation>
    <scope>NUCLEOTIDE SEQUENCE</scope>
    <source>
        <strain evidence="3">CCMP1661</strain>
    </source>
</reference>
<evidence type="ECO:0000256" key="1">
    <source>
        <dbReference type="SAM" id="Phobius"/>
    </source>
</evidence>
<gene>
    <name evidence="2" type="ORF">FJAP1339_LOCUS11650</name>
    <name evidence="3" type="ORF">FJAP1339_LOCUS11651</name>
</gene>
<dbReference type="AlphaFoldDB" id="A0A6U1QCF5"/>
<sequence>MEQWTWISFNILCVVFTVALAINLILTFLFKSNAGSQSVAYHYHLDTRCCTLAGILIPNCADVLSNLVFAVVGFIGLLCCCIYLPEAHSLAVIEKGAWFCFFVAFILVSIGSAAYHWSPSNWTLVWDRLPMTICFMALFYLAVKNFAPNVHASLLGNILLGISSIGVWSSSISFNVWTELKKDQIENFSNLSYSGNGVKINNMGNQDKTGLDRWQVKKLMKDHNIHLKDLILPYAAIQFYPIVALIYMLCFWPSDASLSRGYLLPTLALYLIAKIFEKADEHSEYFFDVIMRKKLSGHTLKHIAAGVAVLSLVVYITNVQ</sequence>
<protein>
    <submittedName>
        <fullName evidence="3">Uncharacterized protein</fullName>
    </submittedName>
</protein>
<keyword evidence="1" id="KW-0812">Transmembrane</keyword>
<feature type="transmembrane region" description="Helical" evidence="1">
    <location>
        <begin position="96"/>
        <end position="117"/>
    </location>
</feature>
<keyword evidence="1" id="KW-0472">Membrane</keyword>
<evidence type="ECO:0000313" key="3">
    <source>
        <dbReference type="EMBL" id="CAD9874162.1"/>
    </source>
</evidence>
<feature type="transmembrane region" description="Helical" evidence="1">
    <location>
        <begin position="154"/>
        <end position="177"/>
    </location>
</feature>
<organism evidence="3">
    <name type="scientific">Fibrocapsa japonica</name>
    <dbReference type="NCBI Taxonomy" id="94617"/>
    <lineage>
        <taxon>Eukaryota</taxon>
        <taxon>Sar</taxon>
        <taxon>Stramenopiles</taxon>
        <taxon>Ochrophyta</taxon>
        <taxon>Raphidophyceae</taxon>
        <taxon>Chattonellales</taxon>
        <taxon>Chattonellaceae</taxon>
        <taxon>Fibrocapsa</taxon>
    </lineage>
</organism>
<dbReference type="EMBL" id="HBHR01022744">
    <property type="protein sequence ID" value="CAD9874161.1"/>
    <property type="molecule type" value="Transcribed_RNA"/>
</dbReference>
<accession>A0A6U1QCF5</accession>
<feature type="transmembrane region" description="Helical" evidence="1">
    <location>
        <begin position="63"/>
        <end position="84"/>
    </location>
</feature>
<keyword evidence="1" id="KW-1133">Transmembrane helix</keyword>
<evidence type="ECO:0000313" key="2">
    <source>
        <dbReference type="EMBL" id="CAD9874161.1"/>
    </source>
</evidence>
<feature type="transmembrane region" description="Helical" evidence="1">
    <location>
        <begin position="129"/>
        <end position="147"/>
    </location>
</feature>
<feature type="transmembrane region" description="Helical" evidence="1">
    <location>
        <begin position="7"/>
        <end position="30"/>
    </location>
</feature>
<dbReference type="PANTHER" id="PTHR34368:SF1">
    <property type="entry name" value="OS01G0962200 PROTEIN"/>
    <property type="match status" value="1"/>
</dbReference>
<dbReference type="PANTHER" id="PTHR34368">
    <property type="entry name" value="OS01G0962200 PROTEIN"/>
    <property type="match status" value="1"/>
</dbReference>
<feature type="transmembrane region" description="Helical" evidence="1">
    <location>
        <begin position="231"/>
        <end position="252"/>
    </location>
</feature>
<feature type="transmembrane region" description="Helical" evidence="1">
    <location>
        <begin position="300"/>
        <end position="317"/>
    </location>
</feature>
<dbReference type="EMBL" id="HBHR01022745">
    <property type="protein sequence ID" value="CAD9874162.1"/>
    <property type="molecule type" value="Transcribed_RNA"/>
</dbReference>
<name>A0A6U1QCF5_9STRA</name>
<proteinExistence type="predicted"/>